<dbReference type="OrthoDB" id="9804995at2"/>
<dbReference type="RefSeq" id="WP_111845752.1">
    <property type="nucleotide sequence ID" value="NZ_UEGI01000024.1"/>
</dbReference>
<dbReference type="AlphaFoldDB" id="A0A5C6YUT4"/>
<dbReference type="GO" id="GO:0004180">
    <property type="term" value="F:carboxypeptidase activity"/>
    <property type="evidence" value="ECO:0007669"/>
    <property type="project" value="UniProtKB-KW"/>
</dbReference>
<evidence type="ECO:0000313" key="3">
    <source>
        <dbReference type="Proteomes" id="UP000321497"/>
    </source>
</evidence>
<name>A0A5C6YUT4_9FLAO</name>
<dbReference type="Pfam" id="PF13715">
    <property type="entry name" value="CarbopepD_reg_2"/>
    <property type="match status" value="1"/>
</dbReference>
<keyword evidence="2" id="KW-0121">Carboxypeptidase</keyword>
<sequence length="778" mass="87511">MLRIISIFCFVLLSLHSISQTSQTLRGSVIDNASNKPIAFASIVILNTNPLIGTTTDASGNFSIANVPVGRYNLNVTYVGYEPTIIREVVVSSAKQTFVTIQLREKSTRLDEIVIIPRVNKEQPLNAMATVSARMLSVEEAKRYAGGFDDPARLTTSFAGIAGNTGDNGIIVRGNAPKFLQWKMEGIEIPAPNHFGDLQSFGGGLFTALSSQMLANSDFFTGAFPAEYNNGLSGVFDIALKKGNNEKTERTIQAGIIGMETSQEGPFKKGSRSSYIYNYRYSTLGMLASLLPEDASSIKFQDLSFKLNFPTKKTGVFSVWGIGLIDAAKSKVKTDSLEWKYLNDKENNDIKQFMGALGVSNKYFFKNDAYLKTALAVTSNGTQWSAQKLNPFLKLVPQSNIEFANSNIVLSSFINRRFNSKHTNKTGILITGMMYDLLLNKSFSENSPPKEIVNSNGFSSLLSAYSSSTIKLTDKLLMNVGINGQIFTLNNHYTLEPRLGIKYQLSQKQSLGLGYGLHSRLENINYYFNNSLITDEKQVNKNLDFTKSNHFVFSYDWNVSELIHLKIEPYYQQLFSVPVITNSSFSFLNLQSDWFFSEKLQNTGIGRNYGVDFTFEKYMSKEYYYMLTGSLFESKYKGGDGVWRDTRYNRNYVFNFLIGKEWQIGKSNQNILSINTRVTYQGGNRYSPINNLVSNSSKDVVFDESKAFSKQFDPALNVHFTASYRINKSKNSQEIALKIINLTRQPDYNGFKYNLIENRVDVDKPAIIIPNLTYKIEF</sequence>
<accession>A0A5C6YUT4</accession>
<keyword evidence="2" id="KW-0378">Hydrolase</keyword>
<evidence type="ECO:0000313" key="2">
    <source>
        <dbReference type="EMBL" id="TXD71352.1"/>
    </source>
</evidence>
<evidence type="ECO:0000256" key="1">
    <source>
        <dbReference type="SAM" id="SignalP"/>
    </source>
</evidence>
<proteinExistence type="predicted"/>
<dbReference type="EMBL" id="VORT01000020">
    <property type="protein sequence ID" value="TXD71352.1"/>
    <property type="molecule type" value="Genomic_DNA"/>
</dbReference>
<keyword evidence="2" id="KW-0645">Protease</keyword>
<dbReference type="Gene3D" id="2.60.40.1120">
    <property type="entry name" value="Carboxypeptidase-like, regulatory domain"/>
    <property type="match status" value="1"/>
</dbReference>
<keyword evidence="1" id="KW-0732">Signal</keyword>
<dbReference type="SUPFAM" id="SSF56935">
    <property type="entry name" value="Porins"/>
    <property type="match status" value="1"/>
</dbReference>
<reference evidence="2 3" key="1">
    <citation type="submission" date="2019-08" db="EMBL/GenBank/DDBJ databases">
        <title>Genome of Aequorivita antarctica SW49 (type strain).</title>
        <authorList>
            <person name="Bowman J.P."/>
        </authorList>
    </citation>
    <scope>NUCLEOTIDE SEQUENCE [LARGE SCALE GENOMIC DNA]</scope>
    <source>
        <strain evidence="2 3">SW49</strain>
    </source>
</reference>
<dbReference type="InterPro" id="IPR008969">
    <property type="entry name" value="CarboxyPept-like_regulatory"/>
</dbReference>
<feature type="chain" id="PRO_5022898108" evidence="1">
    <location>
        <begin position="20"/>
        <end position="778"/>
    </location>
</feature>
<dbReference type="Proteomes" id="UP000321497">
    <property type="component" value="Unassembled WGS sequence"/>
</dbReference>
<protein>
    <submittedName>
        <fullName evidence="2">Carboxypeptidase-like regulatory domain-containing protein</fullName>
    </submittedName>
</protein>
<comment type="caution">
    <text evidence="2">The sequence shown here is derived from an EMBL/GenBank/DDBJ whole genome shotgun (WGS) entry which is preliminary data.</text>
</comment>
<organism evidence="2 3">
    <name type="scientific">Aequorivita antarctica</name>
    <dbReference type="NCBI Taxonomy" id="153266"/>
    <lineage>
        <taxon>Bacteria</taxon>
        <taxon>Pseudomonadati</taxon>
        <taxon>Bacteroidota</taxon>
        <taxon>Flavobacteriia</taxon>
        <taxon>Flavobacteriales</taxon>
        <taxon>Flavobacteriaceae</taxon>
        <taxon>Aequorivita</taxon>
    </lineage>
</organism>
<keyword evidence="3" id="KW-1185">Reference proteome</keyword>
<feature type="signal peptide" evidence="1">
    <location>
        <begin position="1"/>
        <end position="19"/>
    </location>
</feature>
<gene>
    <name evidence="2" type="ORF">ESU54_17050</name>
</gene>
<dbReference type="SUPFAM" id="SSF49464">
    <property type="entry name" value="Carboxypeptidase regulatory domain-like"/>
    <property type="match status" value="1"/>
</dbReference>